<evidence type="ECO:0000313" key="2">
    <source>
        <dbReference type="EMBL" id="CCV65555.1"/>
    </source>
</evidence>
<keyword evidence="1" id="KW-0175">Coiled coil</keyword>
<evidence type="ECO:0000256" key="1">
    <source>
        <dbReference type="SAM" id="Coils"/>
    </source>
</evidence>
<evidence type="ECO:0000313" key="3">
    <source>
        <dbReference type="Proteomes" id="UP000032737"/>
    </source>
</evidence>
<dbReference type="STRING" id="61635.BN85305340"/>
<gene>
    <name evidence="2" type="ORF">BN85305340</name>
</gene>
<proteinExistence type="predicted"/>
<sequence length="88" mass="10650">MSLEEYDRRYSELTIRYDELENKNEELINKRDDKKARVYIMKEFLSNLKHAKDKMSECNNSFFTKMVESGMVHRDETITFKLKNGFEV</sequence>
<organism evidence="2 3">
    <name type="scientific">Acholeplasma brassicae</name>
    <dbReference type="NCBI Taxonomy" id="61635"/>
    <lineage>
        <taxon>Bacteria</taxon>
        <taxon>Bacillati</taxon>
        <taxon>Mycoplasmatota</taxon>
        <taxon>Mollicutes</taxon>
        <taxon>Acholeplasmatales</taxon>
        <taxon>Acholeplasmataceae</taxon>
        <taxon>Acholeplasma</taxon>
    </lineage>
</organism>
<feature type="coiled-coil region" evidence="1">
    <location>
        <begin position="3"/>
        <end position="37"/>
    </location>
</feature>
<dbReference type="RefSeq" id="WP_030004410.1">
    <property type="nucleotide sequence ID" value="NC_022549.1"/>
</dbReference>
<dbReference type="KEGG" id="abra:BN85305340"/>
<dbReference type="AlphaFoldDB" id="U4KMX7"/>
<keyword evidence="3" id="KW-1185">Reference proteome</keyword>
<reference evidence="2 3" key="1">
    <citation type="journal article" date="2013" name="J. Mol. Microbiol. Biotechnol.">
        <title>Analysis of the Complete Genomes of Acholeplasma brassicae , A. palmae and A. laidlawii and Their Comparison to the Obligate Parasites from ' Candidatus Phytoplasma'.</title>
        <authorList>
            <person name="Kube M."/>
            <person name="Siewert C."/>
            <person name="Migdoll A.M."/>
            <person name="Duduk B."/>
            <person name="Holz S."/>
            <person name="Rabus R."/>
            <person name="Seemuller E."/>
            <person name="Mitrovic J."/>
            <person name="Muller I."/>
            <person name="Buttner C."/>
            <person name="Reinhardt R."/>
        </authorList>
    </citation>
    <scope>NUCLEOTIDE SEQUENCE [LARGE SCALE GENOMIC DNA]</scope>
    <source>
        <strain evidence="3">0502</strain>
    </source>
</reference>
<accession>U4KMX7</accession>
<name>U4KMX7_9MOLU</name>
<dbReference type="HOGENOM" id="CLU_2461985_0_0_14"/>
<dbReference type="Proteomes" id="UP000032737">
    <property type="component" value="Chromosome"/>
</dbReference>
<dbReference type="OrthoDB" id="40320at2"/>
<dbReference type="EMBL" id="FO681348">
    <property type="protein sequence ID" value="CCV65555.1"/>
    <property type="molecule type" value="Genomic_DNA"/>
</dbReference>
<protein>
    <submittedName>
        <fullName evidence="2">Uncharacterized protein</fullName>
    </submittedName>
</protein>